<proteinExistence type="predicted"/>
<evidence type="ECO:0000313" key="1">
    <source>
        <dbReference type="EMBL" id="KAI2390352.1"/>
    </source>
</evidence>
<gene>
    <name evidence="1" type="ORF">LOY88_001686</name>
</gene>
<dbReference type="EMBL" id="JALBCA010000018">
    <property type="protein sequence ID" value="KAI2390352.1"/>
    <property type="molecule type" value="Genomic_DNA"/>
</dbReference>
<reference evidence="1" key="1">
    <citation type="journal article" date="2022" name="bioRxiv">
        <title>Population genetic analysis of Ophidiomyces ophidiicola, the causative agent of snake fungal disease, indicates recent introductions to the USA.</title>
        <authorList>
            <person name="Ladner J.T."/>
            <person name="Palmer J.M."/>
            <person name="Ettinger C.L."/>
            <person name="Stajich J.E."/>
            <person name="Farrell T.M."/>
            <person name="Glorioso B.M."/>
            <person name="Lawson B."/>
            <person name="Price S.J."/>
            <person name="Stengle A.G."/>
            <person name="Grear D.A."/>
            <person name="Lorch J.M."/>
        </authorList>
    </citation>
    <scope>NUCLEOTIDE SEQUENCE</scope>
    <source>
        <strain evidence="1">NWHC 24266-5</strain>
    </source>
</reference>
<name>A0ACB8V4F4_9EURO</name>
<comment type="caution">
    <text evidence="1">The sequence shown here is derived from an EMBL/GenBank/DDBJ whole genome shotgun (WGS) entry which is preliminary data.</text>
</comment>
<organism evidence="1">
    <name type="scientific">Ophidiomyces ophidiicola</name>
    <dbReference type="NCBI Taxonomy" id="1387563"/>
    <lineage>
        <taxon>Eukaryota</taxon>
        <taxon>Fungi</taxon>
        <taxon>Dikarya</taxon>
        <taxon>Ascomycota</taxon>
        <taxon>Pezizomycotina</taxon>
        <taxon>Eurotiomycetes</taxon>
        <taxon>Eurotiomycetidae</taxon>
        <taxon>Onygenales</taxon>
        <taxon>Onygenaceae</taxon>
        <taxon>Ophidiomyces</taxon>
    </lineage>
</organism>
<protein>
    <submittedName>
        <fullName evidence="1">Uncharacterized protein</fullName>
    </submittedName>
</protein>
<accession>A0ACB8V4F4</accession>
<sequence>METHGLENASEYLNNLLLARGLLRNGKAIDFAGLATAPDGVEDTMTRIINLIHDLVMRRDREAEQHETYATTIRSLRTTEAKQTLEIERLEVKVDELNRSLALTEGQERAFKSNIRAAESTIRTLKEQVQRMKSTVQQIRSQYATEIRKRDVEIQKLKTRLTERTRGKKDAPGVTTITIIPSPKPTLLKAKTSEGGEGLDAPGYSLRQETTDFLTQLCQSLSDENDDLIRLAQDSIRTLKELQGLTESVVNDCSQSVEVAELETDFLTGPVPPYETLSAEMTYVLDQLRALLTNPSFVSLEEVEIRDSEISRLRDGWEKMEERWKEAVAMMDNWHKRMAGGGDGVNIDELRLGIKLGSTIDRRLTSQGPEISTPKIEADSTSITEVVEPTVINHQALTHTTTSRKSVKFAEHQQKVLEESSGNKQPKRSTQACLSNEPLENVMSKDDDESGTVEKHNTISPRKRQIRKDTTLKAPPQGHRIMTRQATGAKSSPVKLGPTEQQNKPPRSKKRSSTSGDSNPRSRRRKSAFSAKELQKLSKIAD</sequence>